<comment type="caution">
    <text evidence="1">The sequence shown here is derived from an EMBL/GenBank/DDBJ whole genome shotgun (WGS) entry which is preliminary data.</text>
</comment>
<dbReference type="Proteomes" id="UP000324222">
    <property type="component" value="Unassembled WGS sequence"/>
</dbReference>
<evidence type="ECO:0000313" key="1">
    <source>
        <dbReference type="EMBL" id="MPC30933.1"/>
    </source>
</evidence>
<proteinExistence type="predicted"/>
<sequence>MFSWFTQYVPAVYKRRVTSQLARSETNAHLSLGYGSILGFLLHDPGLSYSLLRARDAVTTEENVDFRIAIDRSEVCEAEHFDALLTSIFRHHIHDLHEDGFTCCGFSAFVDFPTQNHTCAGCKEGTQRRGETFGKVYKEAATPEGTLIDLHVRGKDVLALWCDAHGTAATARGGHDADAEDTKFFLATSQEEEKINFMCLESSCDKNRSLGLTSHDLLTYRQNCAEGACLRT</sequence>
<accession>A0A5B7ED79</accession>
<name>A0A5B7ED79_PORTR</name>
<protein>
    <submittedName>
        <fullName evidence="1">Uncharacterized protein</fullName>
    </submittedName>
</protein>
<dbReference type="AlphaFoldDB" id="A0A5B7ED79"/>
<keyword evidence="2" id="KW-1185">Reference proteome</keyword>
<evidence type="ECO:0000313" key="2">
    <source>
        <dbReference type="Proteomes" id="UP000324222"/>
    </source>
</evidence>
<dbReference type="EMBL" id="VSRR010002339">
    <property type="protein sequence ID" value="MPC30933.1"/>
    <property type="molecule type" value="Genomic_DNA"/>
</dbReference>
<organism evidence="1 2">
    <name type="scientific">Portunus trituberculatus</name>
    <name type="common">Swimming crab</name>
    <name type="synonym">Neptunus trituberculatus</name>
    <dbReference type="NCBI Taxonomy" id="210409"/>
    <lineage>
        <taxon>Eukaryota</taxon>
        <taxon>Metazoa</taxon>
        <taxon>Ecdysozoa</taxon>
        <taxon>Arthropoda</taxon>
        <taxon>Crustacea</taxon>
        <taxon>Multicrustacea</taxon>
        <taxon>Malacostraca</taxon>
        <taxon>Eumalacostraca</taxon>
        <taxon>Eucarida</taxon>
        <taxon>Decapoda</taxon>
        <taxon>Pleocyemata</taxon>
        <taxon>Brachyura</taxon>
        <taxon>Eubrachyura</taxon>
        <taxon>Portunoidea</taxon>
        <taxon>Portunidae</taxon>
        <taxon>Portuninae</taxon>
        <taxon>Portunus</taxon>
    </lineage>
</organism>
<reference evidence="1 2" key="1">
    <citation type="submission" date="2019-05" db="EMBL/GenBank/DDBJ databases">
        <title>Another draft genome of Portunus trituberculatus and its Hox gene families provides insights of decapod evolution.</title>
        <authorList>
            <person name="Jeong J.-H."/>
            <person name="Song I."/>
            <person name="Kim S."/>
            <person name="Choi T."/>
            <person name="Kim D."/>
            <person name="Ryu S."/>
            <person name="Kim W."/>
        </authorList>
    </citation>
    <scope>NUCLEOTIDE SEQUENCE [LARGE SCALE GENOMIC DNA]</scope>
    <source>
        <tissue evidence="1">Muscle</tissue>
    </source>
</reference>
<gene>
    <name evidence="1" type="ORF">E2C01_024205</name>
</gene>